<dbReference type="InterPro" id="IPR012341">
    <property type="entry name" value="6hp_glycosidase-like_sf"/>
</dbReference>
<feature type="active site" description="Proton donor" evidence="6">
    <location>
        <position position="381"/>
    </location>
</feature>
<dbReference type="GO" id="GO:0036503">
    <property type="term" value="P:ERAD pathway"/>
    <property type="evidence" value="ECO:0007669"/>
    <property type="project" value="UniProtKB-ARBA"/>
</dbReference>
<dbReference type="GO" id="GO:0004571">
    <property type="term" value="F:mannosyl-oligosaccharide 1,2-alpha-mannosidase activity"/>
    <property type="evidence" value="ECO:0007669"/>
    <property type="project" value="InterPro"/>
</dbReference>
<gene>
    <name evidence="10" type="ORF">BDY21DRAFT_386490</name>
</gene>
<evidence type="ECO:0000256" key="6">
    <source>
        <dbReference type="PIRSR" id="PIRSR601382-1"/>
    </source>
</evidence>
<feature type="active site" description="Proton donor" evidence="6">
    <location>
        <position position="128"/>
    </location>
</feature>
<reference evidence="10" key="1">
    <citation type="journal article" date="2020" name="Stud. Mycol.">
        <title>101 Dothideomycetes genomes: a test case for predicting lifestyles and emergence of pathogens.</title>
        <authorList>
            <person name="Haridas S."/>
            <person name="Albert R."/>
            <person name="Binder M."/>
            <person name="Bloem J."/>
            <person name="Labutti K."/>
            <person name="Salamov A."/>
            <person name="Andreopoulos B."/>
            <person name="Baker S."/>
            <person name="Barry K."/>
            <person name="Bills G."/>
            <person name="Bluhm B."/>
            <person name="Cannon C."/>
            <person name="Castanera R."/>
            <person name="Culley D."/>
            <person name="Daum C."/>
            <person name="Ezra D."/>
            <person name="Gonzalez J."/>
            <person name="Henrissat B."/>
            <person name="Kuo A."/>
            <person name="Liang C."/>
            <person name="Lipzen A."/>
            <person name="Lutzoni F."/>
            <person name="Magnuson J."/>
            <person name="Mondo S."/>
            <person name="Nolan M."/>
            <person name="Ohm R."/>
            <person name="Pangilinan J."/>
            <person name="Park H.-J."/>
            <person name="Ramirez L."/>
            <person name="Alfaro M."/>
            <person name="Sun H."/>
            <person name="Tritt A."/>
            <person name="Yoshinaga Y."/>
            <person name="Zwiers L.-H."/>
            <person name="Turgeon B."/>
            <person name="Goodwin S."/>
            <person name="Spatafora J."/>
            <person name="Crous P."/>
            <person name="Grigoriev I."/>
        </authorList>
    </citation>
    <scope>NUCLEOTIDE SEQUENCE</scope>
    <source>
        <strain evidence="10">ATCC 16933</strain>
    </source>
</reference>
<accession>A0A6A6NY94</accession>
<dbReference type="Proteomes" id="UP000799766">
    <property type="component" value="Unassembled WGS sequence"/>
</dbReference>
<protein>
    <recommendedName>
        <fullName evidence="9">alpha-1,2-Mannosidase</fullName>
        <ecNumber evidence="9">3.2.1.-</ecNumber>
    </recommendedName>
</protein>
<evidence type="ECO:0000256" key="4">
    <source>
        <dbReference type="ARBA" id="ARBA00022801"/>
    </source>
</evidence>
<feature type="disulfide bond" evidence="8">
    <location>
        <begin position="338"/>
        <end position="367"/>
    </location>
</feature>
<evidence type="ECO:0000256" key="7">
    <source>
        <dbReference type="PIRSR" id="PIRSR601382-2"/>
    </source>
</evidence>
<evidence type="ECO:0000256" key="3">
    <source>
        <dbReference type="ARBA" id="ARBA00007658"/>
    </source>
</evidence>
<dbReference type="GO" id="GO:0005975">
    <property type="term" value="P:carbohydrate metabolic process"/>
    <property type="evidence" value="ECO:0007669"/>
    <property type="project" value="InterPro"/>
</dbReference>
<dbReference type="AlphaFoldDB" id="A0A6A6NY94"/>
<keyword evidence="7" id="KW-0106">Calcium</keyword>
<keyword evidence="4 9" id="KW-0378">Hydrolase</keyword>
<evidence type="ECO:0000256" key="8">
    <source>
        <dbReference type="PIRSR" id="PIRSR601382-3"/>
    </source>
</evidence>
<keyword evidence="11" id="KW-1185">Reference proteome</keyword>
<keyword evidence="7" id="KW-0479">Metal-binding</keyword>
<sequence length="562" mass="63508">MLPQRNPVTSMTPLPTGLPLPLPRIQHDFAQNSETWRERYTREKRQATVKHSFEHAWNGYKKHAWMQDEVMPVSGSFRNVFGGWGATMVDSLDTLAIMGLDRDFELVLDALDDIDFSSVGADVVNVFETTIRYLGGLLSAYDLTDRRHSKLLEKAKEIGDMLYVAFDTPNRMPVPRWRWKNGALSGPQESPSQVLLAELGSLSLEFTRLSQLTRNPKYYDAIQRISDELEASQNKTRIPGLWPMTVNGKKMMFTADRTFTFGGMADSLYEYLAKEFMLLGGLHDQYRRMYEFAIDTAKKYLFFRPLNEQNAELLLAGTARGTVAGRVKLDPQAQHLACFTGGMVGIGARLFDRPEDLSVARQLTDGCIWAYESMPAGVMPEIFWAVPCGIDTTGDEGEMVEAAPESCEWSVDKWMRGVREFHNRRAGPNDVGMTETGAVRYSKKHRLAPGFTDISDGRYNLRPEAIESVFIMYRITGDRTLQDKAWEMFSAIDEATRTNVGNAGLKDVTSKSNVLLDNCESFWTAETLKYFYLIFAEPDVVSLDDFVFNTEAHPLKRPSVGS</sequence>
<dbReference type="EC" id="3.2.1.-" evidence="9"/>
<proteinExistence type="inferred from homology"/>
<feature type="binding site" evidence="7">
    <location>
        <position position="550"/>
    </location>
    <ligand>
        <name>Ca(2+)</name>
        <dbReference type="ChEBI" id="CHEBI:29108"/>
    </ligand>
</feature>
<comment type="cofactor">
    <cofactor evidence="1 7">
        <name>Ca(2+)</name>
        <dbReference type="ChEBI" id="CHEBI:29108"/>
    </cofactor>
</comment>
<comment type="pathway">
    <text evidence="2">Protein modification; protein glycosylation.</text>
</comment>
<evidence type="ECO:0000256" key="5">
    <source>
        <dbReference type="ARBA" id="ARBA00023157"/>
    </source>
</evidence>
<dbReference type="GO" id="GO:0005509">
    <property type="term" value="F:calcium ion binding"/>
    <property type="evidence" value="ECO:0007669"/>
    <property type="project" value="InterPro"/>
</dbReference>
<dbReference type="InterPro" id="IPR036026">
    <property type="entry name" value="Seven-hairpin_glycosidases"/>
</dbReference>
<dbReference type="InterPro" id="IPR001382">
    <property type="entry name" value="Glyco_hydro_47"/>
</dbReference>
<dbReference type="PANTHER" id="PTHR11742">
    <property type="entry name" value="MANNOSYL-OLIGOSACCHARIDE ALPHA-1,2-MANNOSIDASE-RELATED"/>
    <property type="match status" value="1"/>
</dbReference>
<feature type="active site" evidence="6">
    <location>
        <position position="266"/>
    </location>
</feature>
<dbReference type="GO" id="GO:0016020">
    <property type="term" value="C:membrane"/>
    <property type="evidence" value="ECO:0007669"/>
    <property type="project" value="InterPro"/>
</dbReference>
<keyword evidence="5 8" id="KW-1015">Disulfide bond</keyword>
<dbReference type="GO" id="GO:0005783">
    <property type="term" value="C:endoplasmic reticulum"/>
    <property type="evidence" value="ECO:0007669"/>
    <property type="project" value="TreeGrafter"/>
</dbReference>
<evidence type="ECO:0000313" key="10">
    <source>
        <dbReference type="EMBL" id="KAF2456528.1"/>
    </source>
</evidence>
<keyword evidence="9" id="KW-0326">Glycosidase</keyword>
<feature type="active site" evidence="6">
    <location>
        <position position="464"/>
    </location>
</feature>
<dbReference type="Pfam" id="PF01532">
    <property type="entry name" value="Glyco_hydro_47"/>
    <property type="match status" value="1"/>
</dbReference>
<name>A0A6A6NY94_9PEZI</name>
<dbReference type="FunFam" id="1.50.10.10:FF:000037">
    <property type="entry name" value="alpha-1,2-Mannosidase"/>
    <property type="match status" value="1"/>
</dbReference>
<evidence type="ECO:0000256" key="2">
    <source>
        <dbReference type="ARBA" id="ARBA00004922"/>
    </source>
</evidence>
<comment type="similarity">
    <text evidence="3 9">Belongs to the glycosyl hydrolase 47 family.</text>
</comment>
<dbReference type="PRINTS" id="PR00747">
    <property type="entry name" value="GLYHDRLASE47"/>
</dbReference>
<evidence type="ECO:0000256" key="1">
    <source>
        <dbReference type="ARBA" id="ARBA00001913"/>
    </source>
</evidence>
<dbReference type="OrthoDB" id="8118055at2759"/>
<dbReference type="UniPathway" id="UPA00378"/>
<dbReference type="SUPFAM" id="SSF48225">
    <property type="entry name" value="Seven-hairpin glycosidases"/>
    <property type="match status" value="1"/>
</dbReference>
<dbReference type="PANTHER" id="PTHR11742:SF49">
    <property type="entry name" value="ALPHA-1,2-MANNOSIDASE"/>
    <property type="match status" value="1"/>
</dbReference>
<evidence type="ECO:0000256" key="9">
    <source>
        <dbReference type="RuleBase" id="RU361193"/>
    </source>
</evidence>
<dbReference type="EMBL" id="MU001683">
    <property type="protein sequence ID" value="KAF2456528.1"/>
    <property type="molecule type" value="Genomic_DNA"/>
</dbReference>
<dbReference type="InterPro" id="IPR050749">
    <property type="entry name" value="Glycosyl_Hydrolase_47"/>
</dbReference>
<evidence type="ECO:0000313" key="11">
    <source>
        <dbReference type="Proteomes" id="UP000799766"/>
    </source>
</evidence>
<dbReference type="Gene3D" id="1.50.10.10">
    <property type="match status" value="1"/>
</dbReference>
<organism evidence="10 11">
    <name type="scientific">Lineolata rhizophorae</name>
    <dbReference type="NCBI Taxonomy" id="578093"/>
    <lineage>
        <taxon>Eukaryota</taxon>
        <taxon>Fungi</taxon>
        <taxon>Dikarya</taxon>
        <taxon>Ascomycota</taxon>
        <taxon>Pezizomycotina</taxon>
        <taxon>Dothideomycetes</taxon>
        <taxon>Dothideomycetes incertae sedis</taxon>
        <taxon>Lineolatales</taxon>
        <taxon>Lineolataceae</taxon>
        <taxon>Lineolata</taxon>
    </lineage>
</organism>